<dbReference type="GeneID" id="78289077"/>
<dbReference type="EMBL" id="FOIN01000032">
    <property type="protein sequence ID" value="SET71994.1"/>
    <property type="molecule type" value="Genomic_DNA"/>
</dbReference>
<accession>A0A1I0GM14</accession>
<name>A0A1I0GM14_9FIRM</name>
<reference evidence="4" key="1">
    <citation type="submission" date="2016-10" db="EMBL/GenBank/DDBJ databases">
        <authorList>
            <person name="Varghese N."/>
            <person name="Submissions S."/>
        </authorList>
    </citation>
    <scope>NUCLEOTIDE SEQUENCE [LARGE SCALE GENOMIC DNA]</scope>
    <source>
        <strain evidence="4">DSM 1551</strain>
    </source>
</reference>
<sequence>MNAVFTGDSTNMTPYIVLMVVAVVVIAGVVIYKMKNKNK</sequence>
<organism evidence="3 4">
    <name type="scientific">Thomasclavelia cocleata</name>
    <dbReference type="NCBI Taxonomy" id="69824"/>
    <lineage>
        <taxon>Bacteria</taxon>
        <taxon>Bacillati</taxon>
        <taxon>Bacillota</taxon>
        <taxon>Erysipelotrichia</taxon>
        <taxon>Erysipelotrichales</taxon>
        <taxon>Coprobacillaceae</taxon>
        <taxon>Thomasclavelia</taxon>
    </lineage>
</organism>
<evidence type="ECO:0000313" key="3">
    <source>
        <dbReference type="EMBL" id="SET71994.1"/>
    </source>
</evidence>
<reference evidence="3" key="2">
    <citation type="submission" date="2016-10" db="EMBL/GenBank/DDBJ databases">
        <authorList>
            <person name="de Groot N.N."/>
        </authorList>
    </citation>
    <scope>NUCLEOTIDE SEQUENCE [LARGE SCALE GENOMIC DNA]</scope>
    <source>
        <strain evidence="3">DSM 1551</strain>
    </source>
</reference>
<evidence type="ECO:0000256" key="1">
    <source>
        <dbReference type="SAM" id="Phobius"/>
    </source>
</evidence>
<dbReference type="Proteomes" id="UP000490821">
    <property type="component" value="Unassembled WGS sequence"/>
</dbReference>
<keyword evidence="4" id="KW-1185">Reference proteome</keyword>
<keyword evidence="1" id="KW-1133">Transmembrane helix</keyword>
<dbReference type="AlphaFoldDB" id="A0A1I0GM14"/>
<keyword evidence="1" id="KW-0472">Membrane</keyword>
<proteinExistence type="predicted"/>
<gene>
    <name evidence="2" type="ORF">IMSAGC017_01447</name>
    <name evidence="3" type="ORF">SAMN04489758_13212</name>
</gene>
<dbReference type="Proteomes" id="UP000198558">
    <property type="component" value="Unassembled WGS sequence"/>
</dbReference>
<feature type="transmembrane region" description="Helical" evidence="1">
    <location>
        <begin position="12"/>
        <end position="32"/>
    </location>
</feature>
<evidence type="ECO:0000313" key="2">
    <source>
        <dbReference type="EMBL" id="GFI41404.1"/>
    </source>
</evidence>
<evidence type="ECO:0000313" key="4">
    <source>
        <dbReference type="Proteomes" id="UP000198558"/>
    </source>
</evidence>
<reference evidence="2 5" key="3">
    <citation type="journal article" date="2020" name="Microbiome">
        <title>Single-cell genomics of uncultured bacteria reveals dietary fiber responders in the mouse gut microbiota.</title>
        <authorList>
            <person name="Chijiiwa R."/>
            <person name="Hosokawa M."/>
            <person name="Kogawa M."/>
            <person name="Nishikawa Y."/>
            <person name="Ide K."/>
            <person name="Sakanashi C."/>
            <person name="Takahashi K."/>
            <person name="Takeyama H."/>
        </authorList>
    </citation>
    <scope>NUCLEOTIDE SEQUENCE [LARGE SCALE GENOMIC DNA]</scope>
    <source>
        <strain evidence="2">IMSAGC_017</strain>
    </source>
</reference>
<keyword evidence="1" id="KW-0812">Transmembrane</keyword>
<dbReference type="EMBL" id="BLMI01000175">
    <property type="protein sequence ID" value="GFI41404.1"/>
    <property type="molecule type" value="Genomic_DNA"/>
</dbReference>
<dbReference type="RefSeq" id="WP_092355474.1">
    <property type="nucleotide sequence ID" value="NZ_BLMI01000175.1"/>
</dbReference>
<protein>
    <submittedName>
        <fullName evidence="3">Uncharacterized protein</fullName>
    </submittedName>
</protein>
<evidence type="ECO:0000313" key="5">
    <source>
        <dbReference type="Proteomes" id="UP000490821"/>
    </source>
</evidence>